<dbReference type="InterPro" id="IPR021422">
    <property type="entry name" value="DUF3069"/>
</dbReference>
<organism evidence="1 2">
    <name type="scientific">Vibrio ulleungensis</name>
    <dbReference type="NCBI Taxonomy" id="2807619"/>
    <lineage>
        <taxon>Bacteria</taxon>
        <taxon>Pseudomonadati</taxon>
        <taxon>Pseudomonadota</taxon>
        <taxon>Gammaproteobacteria</taxon>
        <taxon>Vibrionales</taxon>
        <taxon>Vibrionaceae</taxon>
        <taxon>Vibrio</taxon>
    </lineage>
</organism>
<protein>
    <submittedName>
        <fullName evidence="1">DUF3069 domain-containing protein</fullName>
    </submittedName>
</protein>
<sequence length="141" mass="15990">MSDNQITLTIDDASPELKQVIEFDEVPEGMHDMLVSIHHASMASVQQAWDQLPKSAQNVVDNFEQFHALVTVGQGFAGVQLLEEFDSMPQTQNLSDEQKEASRASMLNDVLERCVKDMVKQVKKARRDPILKSEFVEVFKR</sequence>
<evidence type="ECO:0000313" key="1">
    <source>
        <dbReference type="EMBL" id="MBM7035706.1"/>
    </source>
</evidence>
<proteinExistence type="predicted"/>
<dbReference type="RefSeq" id="WP_205157286.1">
    <property type="nucleotide sequence ID" value="NZ_JAFEUM010000001.1"/>
</dbReference>
<reference evidence="1 2" key="1">
    <citation type="submission" date="2021-02" db="EMBL/GenBank/DDBJ databases">
        <authorList>
            <person name="Park J.-S."/>
        </authorList>
    </citation>
    <scope>NUCLEOTIDE SEQUENCE [LARGE SCALE GENOMIC DNA]</scope>
    <source>
        <strain evidence="1 2">188UL20-2</strain>
    </source>
</reference>
<gene>
    <name evidence="1" type="ORF">JQC93_04730</name>
</gene>
<dbReference type="Pfam" id="PF11269">
    <property type="entry name" value="DUF3069"/>
    <property type="match status" value="1"/>
</dbReference>
<comment type="caution">
    <text evidence="1">The sequence shown here is derived from an EMBL/GenBank/DDBJ whole genome shotgun (WGS) entry which is preliminary data.</text>
</comment>
<dbReference type="Proteomes" id="UP000809621">
    <property type="component" value="Unassembled WGS sequence"/>
</dbReference>
<dbReference type="Gene3D" id="1.10.3440.10">
    <property type="entry name" value="Sama2622-like"/>
    <property type="match status" value="1"/>
</dbReference>
<name>A0ABS2HGB5_9VIBR</name>
<keyword evidence="2" id="KW-1185">Reference proteome</keyword>
<evidence type="ECO:0000313" key="2">
    <source>
        <dbReference type="Proteomes" id="UP000809621"/>
    </source>
</evidence>
<accession>A0ABS2HGB5</accession>
<dbReference type="EMBL" id="JAFEUM010000001">
    <property type="protein sequence ID" value="MBM7035706.1"/>
    <property type="molecule type" value="Genomic_DNA"/>
</dbReference>
<dbReference type="InterPro" id="IPR023132">
    <property type="entry name" value="Sama2622-like_sf"/>
</dbReference>
<dbReference type="SUPFAM" id="SSF158675">
    <property type="entry name" value="Sama2622-like"/>
    <property type="match status" value="1"/>
</dbReference>